<sequence>MLKKLPLGSMGVRPLILFLCAPCNRPKQATGRRPAKQNPRVIAGIRNTVCFSYQRRSEKKYCPENSCVQEQTPTTCHYKQRFAQSDVESKSHQSHTLRITRSVCETIHRRVSSPLLMIKPVVICISFLVRRRF</sequence>
<keyword evidence="2" id="KW-1185">Reference proteome</keyword>
<dbReference type="Proteomes" id="UP000499080">
    <property type="component" value="Unassembled WGS sequence"/>
</dbReference>
<evidence type="ECO:0000313" key="1">
    <source>
        <dbReference type="EMBL" id="GBO24104.1"/>
    </source>
</evidence>
<comment type="caution">
    <text evidence="1">The sequence shown here is derived from an EMBL/GenBank/DDBJ whole genome shotgun (WGS) entry which is preliminary data.</text>
</comment>
<evidence type="ECO:0000313" key="2">
    <source>
        <dbReference type="Proteomes" id="UP000499080"/>
    </source>
</evidence>
<gene>
    <name evidence="1" type="ORF">AVEN_213341_1</name>
</gene>
<accession>A0A4Y2VIG1</accession>
<name>A0A4Y2VIG1_ARAVE</name>
<dbReference type="EMBL" id="BGPR01047096">
    <property type="protein sequence ID" value="GBO24104.1"/>
    <property type="molecule type" value="Genomic_DNA"/>
</dbReference>
<organism evidence="1 2">
    <name type="scientific">Araneus ventricosus</name>
    <name type="common">Orbweaver spider</name>
    <name type="synonym">Epeira ventricosa</name>
    <dbReference type="NCBI Taxonomy" id="182803"/>
    <lineage>
        <taxon>Eukaryota</taxon>
        <taxon>Metazoa</taxon>
        <taxon>Ecdysozoa</taxon>
        <taxon>Arthropoda</taxon>
        <taxon>Chelicerata</taxon>
        <taxon>Arachnida</taxon>
        <taxon>Araneae</taxon>
        <taxon>Araneomorphae</taxon>
        <taxon>Entelegynae</taxon>
        <taxon>Araneoidea</taxon>
        <taxon>Araneidae</taxon>
        <taxon>Araneus</taxon>
    </lineage>
</organism>
<dbReference type="AlphaFoldDB" id="A0A4Y2VIG1"/>
<protein>
    <submittedName>
        <fullName evidence="1">Uncharacterized protein</fullName>
    </submittedName>
</protein>
<proteinExistence type="predicted"/>
<reference evidence="1 2" key="1">
    <citation type="journal article" date="2019" name="Sci. Rep.">
        <title>Orb-weaving spider Araneus ventricosus genome elucidates the spidroin gene catalogue.</title>
        <authorList>
            <person name="Kono N."/>
            <person name="Nakamura H."/>
            <person name="Ohtoshi R."/>
            <person name="Moran D.A.P."/>
            <person name="Shinohara A."/>
            <person name="Yoshida Y."/>
            <person name="Fujiwara M."/>
            <person name="Mori M."/>
            <person name="Tomita M."/>
            <person name="Arakawa K."/>
        </authorList>
    </citation>
    <scope>NUCLEOTIDE SEQUENCE [LARGE SCALE GENOMIC DNA]</scope>
</reference>